<dbReference type="InterPro" id="IPR015927">
    <property type="entry name" value="Peptidase_S24_S26A/B/C"/>
</dbReference>
<comment type="caution">
    <text evidence="8">The sequence shown here is derived from an EMBL/GenBank/DDBJ whole genome shotgun (WGS) entry which is preliminary data.</text>
</comment>
<dbReference type="GO" id="GO:0006355">
    <property type="term" value="P:regulation of DNA-templated transcription"/>
    <property type="evidence" value="ECO:0007669"/>
    <property type="project" value="InterPro"/>
</dbReference>
<accession>A0A645I7M2</accession>
<evidence type="ECO:0000256" key="6">
    <source>
        <dbReference type="ARBA" id="ARBA00023236"/>
    </source>
</evidence>
<keyword evidence="5" id="KW-0234">DNA repair</keyword>
<dbReference type="GO" id="GO:0004252">
    <property type="term" value="F:serine-type endopeptidase activity"/>
    <property type="evidence" value="ECO:0007669"/>
    <property type="project" value="UniProtKB-EC"/>
</dbReference>
<reference evidence="8" key="1">
    <citation type="submission" date="2019-08" db="EMBL/GenBank/DDBJ databases">
        <authorList>
            <person name="Kucharzyk K."/>
            <person name="Murdoch R.W."/>
            <person name="Higgins S."/>
            <person name="Loffler F."/>
        </authorList>
    </citation>
    <scope>NUCLEOTIDE SEQUENCE</scope>
</reference>
<evidence type="ECO:0000256" key="3">
    <source>
        <dbReference type="ARBA" id="ARBA00022801"/>
    </source>
</evidence>
<evidence type="ECO:0000256" key="4">
    <source>
        <dbReference type="ARBA" id="ARBA00022813"/>
    </source>
</evidence>
<dbReference type="EMBL" id="VSSQ01108618">
    <property type="protein sequence ID" value="MPN47258.1"/>
    <property type="molecule type" value="Genomic_DNA"/>
</dbReference>
<dbReference type="Gene3D" id="2.10.109.10">
    <property type="entry name" value="Umud Fragment, subunit A"/>
    <property type="match status" value="1"/>
</dbReference>
<protein>
    <submittedName>
        <fullName evidence="8">LexA repressor</fullName>
        <ecNumber evidence="8">3.4.21.88</ecNumber>
    </submittedName>
</protein>
<dbReference type="PRINTS" id="PR00726">
    <property type="entry name" value="LEXASERPTASE"/>
</dbReference>
<dbReference type="InterPro" id="IPR006197">
    <property type="entry name" value="Peptidase_S24_LexA"/>
</dbReference>
<dbReference type="PANTHER" id="PTHR33516">
    <property type="entry name" value="LEXA REPRESSOR"/>
    <property type="match status" value="1"/>
</dbReference>
<dbReference type="GO" id="GO:0006281">
    <property type="term" value="P:DNA repair"/>
    <property type="evidence" value="ECO:0007669"/>
    <property type="project" value="UniProtKB-KW"/>
</dbReference>
<keyword evidence="3 8" id="KW-0378">Hydrolase</keyword>
<evidence type="ECO:0000256" key="1">
    <source>
        <dbReference type="ARBA" id="ARBA00007484"/>
    </source>
</evidence>
<dbReference type="InterPro" id="IPR050077">
    <property type="entry name" value="LexA_repressor"/>
</dbReference>
<dbReference type="AlphaFoldDB" id="A0A645I7M2"/>
<dbReference type="CDD" id="cd06529">
    <property type="entry name" value="S24_LexA-like"/>
    <property type="match status" value="1"/>
</dbReference>
<feature type="domain" description="Peptidase S24/S26A/S26B/S26C" evidence="7">
    <location>
        <begin position="8"/>
        <end position="126"/>
    </location>
</feature>
<dbReference type="Pfam" id="PF00717">
    <property type="entry name" value="Peptidase_S24"/>
    <property type="match status" value="1"/>
</dbReference>
<dbReference type="PANTHER" id="PTHR33516:SF2">
    <property type="entry name" value="LEXA REPRESSOR-RELATED"/>
    <property type="match status" value="1"/>
</dbReference>
<proteinExistence type="inferred from homology"/>
<dbReference type="EC" id="3.4.21.88" evidence="8"/>
<evidence type="ECO:0000313" key="8">
    <source>
        <dbReference type="EMBL" id="MPN47258.1"/>
    </source>
</evidence>
<dbReference type="GO" id="GO:0009432">
    <property type="term" value="P:SOS response"/>
    <property type="evidence" value="ECO:0007669"/>
    <property type="project" value="UniProtKB-KW"/>
</dbReference>
<dbReference type="SUPFAM" id="SSF51306">
    <property type="entry name" value="LexA/Signal peptidase"/>
    <property type="match status" value="1"/>
</dbReference>
<keyword evidence="2" id="KW-0227">DNA damage</keyword>
<evidence type="ECO:0000256" key="2">
    <source>
        <dbReference type="ARBA" id="ARBA00022763"/>
    </source>
</evidence>
<gene>
    <name evidence="8" type="primary">lexA_63</name>
    <name evidence="8" type="ORF">SDC9_194859</name>
</gene>
<comment type="similarity">
    <text evidence="1">Belongs to the peptidase S24 family.</text>
</comment>
<dbReference type="InterPro" id="IPR039418">
    <property type="entry name" value="LexA-like"/>
</dbReference>
<keyword evidence="4" id="KW-0068">Autocatalytic cleavage</keyword>
<dbReference type="GO" id="GO:0003677">
    <property type="term" value="F:DNA binding"/>
    <property type="evidence" value="ECO:0007669"/>
    <property type="project" value="InterPro"/>
</dbReference>
<sequence>MSFVLPVPLLGRINAGMPADSPEVREGEVYVTGKLVDRADQKRLFALRVHGESMRELGIYDEDVVVVNPGAEARPGDIVVALVNNETTVKSYFPLKGGRIELRPANAEFSTQVYPANQVQLQGRVIALQREY</sequence>
<organism evidence="8">
    <name type="scientific">bioreactor metagenome</name>
    <dbReference type="NCBI Taxonomy" id="1076179"/>
    <lineage>
        <taxon>unclassified sequences</taxon>
        <taxon>metagenomes</taxon>
        <taxon>ecological metagenomes</taxon>
    </lineage>
</organism>
<name>A0A645I7M2_9ZZZZ</name>
<evidence type="ECO:0000256" key="5">
    <source>
        <dbReference type="ARBA" id="ARBA00023204"/>
    </source>
</evidence>
<dbReference type="InterPro" id="IPR036286">
    <property type="entry name" value="LexA/Signal_pep-like_sf"/>
</dbReference>
<keyword evidence="6" id="KW-0742">SOS response</keyword>
<evidence type="ECO:0000259" key="7">
    <source>
        <dbReference type="Pfam" id="PF00717"/>
    </source>
</evidence>